<dbReference type="AlphaFoldDB" id="A0A485LDU3"/>
<evidence type="ECO:0000256" key="4">
    <source>
        <dbReference type="ARBA" id="ARBA00023002"/>
    </source>
</evidence>
<keyword evidence="4 6" id="KW-0560">Oxidoreductase</keyword>
<dbReference type="Pfam" id="PF04777">
    <property type="entry name" value="Evr1_Alr"/>
    <property type="match status" value="1"/>
</dbReference>
<keyword evidence="10" id="KW-1185">Reference proteome</keyword>
<dbReference type="GO" id="GO:0050660">
    <property type="term" value="F:flavin adenine dinucleotide binding"/>
    <property type="evidence" value="ECO:0007669"/>
    <property type="project" value="TreeGrafter"/>
</dbReference>
<feature type="domain" description="ERV/ALR sulfhydryl oxidase" evidence="7">
    <location>
        <begin position="44"/>
        <end position="150"/>
    </location>
</feature>
<evidence type="ECO:0000256" key="1">
    <source>
        <dbReference type="ARBA" id="ARBA00001974"/>
    </source>
</evidence>
<evidence type="ECO:0000256" key="6">
    <source>
        <dbReference type="RuleBase" id="RU371123"/>
    </source>
</evidence>
<gene>
    <name evidence="9" type="primary">Aste57867_19994</name>
    <name evidence="8" type="ORF">As57867_019928</name>
    <name evidence="9" type="ORF">ASTE57867_19994</name>
</gene>
<keyword evidence="2 6" id="KW-0285">Flavoprotein</keyword>
<dbReference type="InterPro" id="IPR017905">
    <property type="entry name" value="ERV/ALR_sulphydryl_oxidase"/>
</dbReference>
<evidence type="ECO:0000313" key="10">
    <source>
        <dbReference type="Proteomes" id="UP000332933"/>
    </source>
</evidence>
<dbReference type="InterPro" id="IPR036774">
    <property type="entry name" value="ERV/ALR_sulphydryl_oxid_sf"/>
</dbReference>
<keyword evidence="3 6" id="KW-0274">FAD</keyword>
<evidence type="ECO:0000313" key="9">
    <source>
        <dbReference type="EMBL" id="VFT96691.1"/>
    </source>
</evidence>
<dbReference type="InterPro" id="IPR039799">
    <property type="entry name" value="ALR/ERV"/>
</dbReference>
<comment type="catalytic activity">
    <reaction evidence="6">
        <text>2 R'C(R)SH + O2 = R'C(R)S-S(R)CR' + H2O2</text>
        <dbReference type="Rhea" id="RHEA:17357"/>
        <dbReference type="ChEBI" id="CHEBI:15379"/>
        <dbReference type="ChEBI" id="CHEBI:16240"/>
        <dbReference type="ChEBI" id="CHEBI:16520"/>
        <dbReference type="ChEBI" id="CHEBI:17412"/>
        <dbReference type="EC" id="1.8.3.2"/>
    </reaction>
</comment>
<keyword evidence="5" id="KW-1015">Disulfide bond</keyword>
<evidence type="ECO:0000259" key="7">
    <source>
        <dbReference type="PROSITE" id="PS51324"/>
    </source>
</evidence>
<proteinExistence type="predicted"/>
<reference evidence="8" key="2">
    <citation type="submission" date="2019-06" db="EMBL/GenBank/DDBJ databases">
        <title>Genomics analysis of Aphanomyces spp. identifies a new class of oomycete effector associated with host adaptation.</title>
        <authorList>
            <person name="Gaulin E."/>
        </authorList>
    </citation>
    <scope>NUCLEOTIDE SEQUENCE</scope>
    <source>
        <strain evidence="8">CBS 578.67</strain>
    </source>
</reference>
<protein>
    <recommendedName>
        <fullName evidence="6">Sulfhydryl oxidase</fullName>
        <ecNumber evidence="6">1.8.3.2</ecNumber>
    </recommendedName>
</protein>
<sequence length="176" mass="19447">MAENCADPVCSSKTDMFRMGVLGKKSKKKGTATAATTAAAPVDCPLDREELGRATWGLLHTTAAYYPDKPTQAQKNQATTFVESFAQLYPCKHCAGDFQENIKDTPPKQDMPVNSRIDFSLWMCDQHNRVTTKLDKTPFPCTIEALDQRWKTGVAACWAKHESTGETPEESLGQDV</sequence>
<dbReference type="SUPFAM" id="SSF69000">
    <property type="entry name" value="FAD-dependent thiol oxidase"/>
    <property type="match status" value="1"/>
</dbReference>
<dbReference type="EMBL" id="VJMH01006730">
    <property type="protein sequence ID" value="KAF0688374.1"/>
    <property type="molecule type" value="Genomic_DNA"/>
</dbReference>
<dbReference type="OrthoDB" id="17199at2759"/>
<dbReference type="GO" id="GO:0005739">
    <property type="term" value="C:mitochondrion"/>
    <property type="evidence" value="ECO:0007669"/>
    <property type="project" value="TreeGrafter"/>
</dbReference>
<dbReference type="EC" id="1.8.3.2" evidence="6"/>
<dbReference type="Proteomes" id="UP000332933">
    <property type="component" value="Unassembled WGS sequence"/>
</dbReference>
<dbReference type="EMBL" id="CAADRA010006753">
    <property type="protein sequence ID" value="VFT96691.1"/>
    <property type="molecule type" value="Genomic_DNA"/>
</dbReference>
<evidence type="ECO:0000256" key="5">
    <source>
        <dbReference type="ARBA" id="ARBA00023157"/>
    </source>
</evidence>
<reference evidence="9 10" key="1">
    <citation type="submission" date="2019-03" db="EMBL/GenBank/DDBJ databases">
        <authorList>
            <person name="Gaulin E."/>
            <person name="Dumas B."/>
        </authorList>
    </citation>
    <scope>NUCLEOTIDE SEQUENCE [LARGE SCALE GENOMIC DNA]</scope>
    <source>
        <strain evidence="9">CBS 568.67</strain>
    </source>
</reference>
<dbReference type="PROSITE" id="PS51324">
    <property type="entry name" value="ERV_ALR"/>
    <property type="match status" value="1"/>
</dbReference>
<dbReference type="PANTHER" id="PTHR12645">
    <property type="entry name" value="ALR/ERV"/>
    <property type="match status" value="1"/>
</dbReference>
<accession>A0A485LDU3</accession>
<dbReference type="PANTHER" id="PTHR12645:SF0">
    <property type="entry name" value="FAD-LINKED SULFHYDRYL OXIDASE ALR"/>
    <property type="match status" value="1"/>
</dbReference>
<organism evidence="9 10">
    <name type="scientific">Aphanomyces stellatus</name>
    <dbReference type="NCBI Taxonomy" id="120398"/>
    <lineage>
        <taxon>Eukaryota</taxon>
        <taxon>Sar</taxon>
        <taxon>Stramenopiles</taxon>
        <taxon>Oomycota</taxon>
        <taxon>Saprolegniomycetes</taxon>
        <taxon>Saprolegniales</taxon>
        <taxon>Verrucalvaceae</taxon>
        <taxon>Aphanomyces</taxon>
    </lineage>
</organism>
<comment type="cofactor">
    <cofactor evidence="1 6">
        <name>FAD</name>
        <dbReference type="ChEBI" id="CHEBI:57692"/>
    </cofactor>
</comment>
<evidence type="ECO:0000313" key="8">
    <source>
        <dbReference type="EMBL" id="KAF0688374.1"/>
    </source>
</evidence>
<dbReference type="GO" id="GO:0016971">
    <property type="term" value="F:flavin-dependent sulfhydryl oxidase activity"/>
    <property type="evidence" value="ECO:0007669"/>
    <property type="project" value="InterPro"/>
</dbReference>
<dbReference type="Gene3D" id="1.20.120.310">
    <property type="entry name" value="ERV/ALR sulfhydryl oxidase domain"/>
    <property type="match status" value="1"/>
</dbReference>
<evidence type="ECO:0000256" key="3">
    <source>
        <dbReference type="ARBA" id="ARBA00022827"/>
    </source>
</evidence>
<evidence type="ECO:0000256" key="2">
    <source>
        <dbReference type="ARBA" id="ARBA00022630"/>
    </source>
</evidence>
<name>A0A485LDU3_9STRA</name>